<gene>
    <name evidence="6" type="primary">cpdA</name>
    <name evidence="6" type="ORF">NCTC10297_00058</name>
</gene>
<dbReference type="Pfam" id="PF00149">
    <property type="entry name" value="Metallophos"/>
    <property type="match status" value="1"/>
</dbReference>
<dbReference type="InterPro" id="IPR050884">
    <property type="entry name" value="CNP_phosphodiesterase-III"/>
</dbReference>
<evidence type="ECO:0000256" key="2">
    <source>
        <dbReference type="ARBA" id="ARBA00022801"/>
    </source>
</evidence>
<proteinExistence type="inferred from homology"/>
<dbReference type="RefSeq" id="WP_227543409.1">
    <property type="nucleotide sequence ID" value="NZ_LR134343.1"/>
</dbReference>
<dbReference type="KEGG" id="mcun:NCTC10297_00058"/>
<name>A0A448GTL2_9GAMM</name>
<dbReference type="PANTHER" id="PTHR42988:SF2">
    <property type="entry name" value="CYCLIC NUCLEOTIDE PHOSPHODIESTERASE CBUA0032-RELATED"/>
    <property type="match status" value="1"/>
</dbReference>
<accession>A0A448GTL2</accession>
<dbReference type="GO" id="GO:0046872">
    <property type="term" value="F:metal ion binding"/>
    <property type="evidence" value="ECO:0007669"/>
    <property type="project" value="UniProtKB-KW"/>
</dbReference>
<dbReference type="Proteomes" id="UP000274100">
    <property type="component" value="Chromosome"/>
</dbReference>
<dbReference type="InterPro" id="IPR029052">
    <property type="entry name" value="Metallo-depent_PP-like"/>
</dbReference>
<keyword evidence="2 6" id="KW-0378">Hydrolase</keyword>
<keyword evidence="3" id="KW-0408">Iron</keyword>
<dbReference type="Gene3D" id="3.60.21.10">
    <property type="match status" value="1"/>
</dbReference>
<sequence length="272" mass="30381">MKPHQSAKQPTHQQMTLVQLSDLHLTGSIGKSPSYQSTLQALEVIVKLQPQLILLTGDLVNDGNSDAYNWLFLQLKNTGIAHFAIAGNHDVTHEIGTGLPYHQRLHLPLTADTRLLDCHRLAFDGINWQILLLNSSLAGCTHGALSQDTLAWLQSSLAQHPMPAIIALHHHPQAVGSAWIDAYMLSNHRAFWQIIEQHPHVHTIVCGHVHQVHQLHPLKNHRVQLLSCPSTDRQFLPFAHDFAIDKTASAGFRVIHIDNTSRLVSYIKSLDN</sequence>
<dbReference type="GO" id="GO:0004114">
    <property type="term" value="F:3',5'-cyclic-nucleotide phosphodiesterase activity"/>
    <property type="evidence" value="ECO:0007669"/>
    <property type="project" value="UniProtKB-EC"/>
</dbReference>
<dbReference type="EC" id="3.1.4.17" evidence="6"/>
<evidence type="ECO:0000313" key="6">
    <source>
        <dbReference type="EMBL" id="VEG12144.1"/>
    </source>
</evidence>
<dbReference type="PANTHER" id="PTHR42988">
    <property type="entry name" value="PHOSPHOHYDROLASE"/>
    <property type="match status" value="1"/>
</dbReference>
<evidence type="ECO:0000256" key="1">
    <source>
        <dbReference type="ARBA" id="ARBA00022723"/>
    </source>
</evidence>
<dbReference type="SUPFAM" id="SSF56300">
    <property type="entry name" value="Metallo-dependent phosphatases"/>
    <property type="match status" value="1"/>
</dbReference>
<evidence type="ECO:0000259" key="5">
    <source>
        <dbReference type="Pfam" id="PF00149"/>
    </source>
</evidence>
<dbReference type="AlphaFoldDB" id="A0A448GTL2"/>
<reference evidence="6 7" key="1">
    <citation type="submission" date="2018-12" db="EMBL/GenBank/DDBJ databases">
        <authorList>
            <consortium name="Pathogen Informatics"/>
        </authorList>
    </citation>
    <scope>NUCLEOTIDE SEQUENCE [LARGE SCALE GENOMIC DNA]</scope>
    <source>
        <strain evidence="6 7">NCTC10297</strain>
    </source>
</reference>
<comment type="similarity">
    <text evidence="4">Belongs to the cyclic nucleotide phosphodiesterase class-III family.</text>
</comment>
<evidence type="ECO:0000256" key="4">
    <source>
        <dbReference type="ARBA" id="ARBA00025742"/>
    </source>
</evidence>
<protein>
    <submittedName>
        <fullName evidence="6">3',5'-cyclic adenosine monophosphate phosphodiesterase CpdA</fullName>
        <ecNumber evidence="6">3.1.4.17</ecNumber>
    </submittedName>
</protein>
<dbReference type="EMBL" id="LR134343">
    <property type="protein sequence ID" value="VEG12144.1"/>
    <property type="molecule type" value="Genomic_DNA"/>
</dbReference>
<evidence type="ECO:0000256" key="3">
    <source>
        <dbReference type="ARBA" id="ARBA00023004"/>
    </source>
</evidence>
<evidence type="ECO:0000313" key="7">
    <source>
        <dbReference type="Proteomes" id="UP000274100"/>
    </source>
</evidence>
<organism evidence="6 7">
    <name type="scientific">Moraxella cuniculi</name>
    <dbReference type="NCBI Taxonomy" id="34061"/>
    <lineage>
        <taxon>Bacteria</taxon>
        <taxon>Pseudomonadati</taxon>
        <taxon>Pseudomonadota</taxon>
        <taxon>Gammaproteobacteria</taxon>
        <taxon>Moraxellales</taxon>
        <taxon>Moraxellaceae</taxon>
        <taxon>Moraxella</taxon>
    </lineage>
</organism>
<keyword evidence="1" id="KW-0479">Metal-binding</keyword>
<dbReference type="InterPro" id="IPR004843">
    <property type="entry name" value="Calcineurin-like_PHP"/>
</dbReference>
<feature type="domain" description="Calcineurin-like phosphoesterase" evidence="5">
    <location>
        <begin position="15"/>
        <end position="211"/>
    </location>
</feature>